<dbReference type="GO" id="GO:0005737">
    <property type="term" value="C:cytoplasm"/>
    <property type="evidence" value="ECO:0007669"/>
    <property type="project" value="TreeGrafter"/>
</dbReference>
<dbReference type="GO" id="GO:0006397">
    <property type="term" value="P:mRNA processing"/>
    <property type="evidence" value="ECO:0007669"/>
    <property type="project" value="UniProtKB-KW"/>
</dbReference>
<comment type="caution">
    <text evidence="8">The sequence shown here is derived from an EMBL/GenBank/DDBJ whole genome shotgun (WGS) entry which is preliminary data.</text>
</comment>
<dbReference type="Gene3D" id="3.30.70.330">
    <property type="match status" value="2"/>
</dbReference>
<evidence type="ECO:0000256" key="6">
    <source>
        <dbReference type="PROSITE-ProRule" id="PRU00176"/>
    </source>
</evidence>
<dbReference type="OrthoDB" id="1099063at2759"/>
<dbReference type="InterPro" id="IPR012677">
    <property type="entry name" value="Nucleotide-bd_a/b_plait_sf"/>
</dbReference>
<evidence type="ECO:0000259" key="7">
    <source>
        <dbReference type="PROSITE" id="PS50102"/>
    </source>
</evidence>
<dbReference type="SUPFAM" id="SSF54928">
    <property type="entry name" value="RNA-binding domain, RBD"/>
    <property type="match status" value="1"/>
</dbReference>
<evidence type="ECO:0000256" key="2">
    <source>
        <dbReference type="ARBA" id="ARBA00022664"/>
    </source>
</evidence>
<dbReference type="SMART" id="SM00360">
    <property type="entry name" value="RRM"/>
    <property type="match status" value="2"/>
</dbReference>
<organism evidence="8 9">
    <name type="scientific">Plasmodium gallinaceum</name>
    <dbReference type="NCBI Taxonomy" id="5849"/>
    <lineage>
        <taxon>Eukaryota</taxon>
        <taxon>Sar</taxon>
        <taxon>Alveolata</taxon>
        <taxon>Apicomplexa</taxon>
        <taxon>Aconoidasida</taxon>
        <taxon>Haemosporida</taxon>
        <taxon>Plasmodiidae</taxon>
        <taxon>Plasmodium</taxon>
        <taxon>Plasmodium (Haemamoeba)</taxon>
    </lineage>
</organism>
<evidence type="ECO:0000256" key="3">
    <source>
        <dbReference type="ARBA" id="ARBA00022737"/>
    </source>
</evidence>
<dbReference type="GO" id="GO:0003729">
    <property type="term" value="F:mRNA binding"/>
    <property type="evidence" value="ECO:0007669"/>
    <property type="project" value="TreeGrafter"/>
</dbReference>
<evidence type="ECO:0000313" key="8">
    <source>
        <dbReference type="EMBL" id="CRG96246.1"/>
    </source>
</evidence>
<proteinExistence type="predicted"/>
<comment type="subcellular location">
    <subcellularLocation>
        <location evidence="1">Nucleus</location>
    </subcellularLocation>
</comment>
<dbReference type="PROSITE" id="PS50102">
    <property type="entry name" value="RRM"/>
    <property type="match status" value="2"/>
</dbReference>
<reference evidence="8" key="1">
    <citation type="submission" date="2015-04" db="EMBL/GenBank/DDBJ databases">
        <authorList>
            <consortium name="Pathogen Informatics"/>
        </authorList>
    </citation>
    <scope>NUCLEOTIDE SEQUENCE [LARGE SCALE GENOMIC DNA]</scope>
    <source>
        <strain evidence="8">8A</strain>
    </source>
</reference>
<accession>A0A1J1GVH7</accession>
<dbReference type="AlphaFoldDB" id="A0A1J1GVH7"/>
<dbReference type="CDD" id="cd00590">
    <property type="entry name" value="RRM_SF"/>
    <property type="match status" value="1"/>
</dbReference>
<dbReference type="GO" id="GO:0005634">
    <property type="term" value="C:nucleus"/>
    <property type="evidence" value="ECO:0007669"/>
    <property type="project" value="UniProtKB-SubCell"/>
</dbReference>
<keyword evidence="9" id="KW-1185">Reference proteome</keyword>
<keyword evidence="2" id="KW-0507">mRNA processing</keyword>
<dbReference type="PANTHER" id="PTHR23003:SF62">
    <property type="entry name" value="SERINE_ARGININE (SR)-TYPE SHUTTLING MRNA BINDING PROTEIN NPL3"/>
    <property type="match status" value="1"/>
</dbReference>
<name>A0A1J1GVH7_PLAGA</name>
<evidence type="ECO:0000256" key="4">
    <source>
        <dbReference type="ARBA" id="ARBA00022884"/>
    </source>
</evidence>
<dbReference type="GeneID" id="39731994"/>
<dbReference type="InterPro" id="IPR035979">
    <property type="entry name" value="RBD_domain_sf"/>
</dbReference>
<evidence type="ECO:0000256" key="1">
    <source>
        <dbReference type="ARBA" id="ARBA00004123"/>
    </source>
</evidence>
<dbReference type="OMA" id="TIAEYDC"/>
<dbReference type="EMBL" id="CVMV01000059">
    <property type="protein sequence ID" value="CRG96246.1"/>
    <property type="molecule type" value="Genomic_DNA"/>
</dbReference>
<keyword evidence="3" id="KW-0677">Repeat</keyword>
<keyword evidence="5" id="KW-0539">Nucleus</keyword>
<evidence type="ECO:0000256" key="5">
    <source>
        <dbReference type="ARBA" id="ARBA00023242"/>
    </source>
</evidence>
<feature type="domain" description="RRM" evidence="7">
    <location>
        <begin position="99"/>
        <end position="170"/>
    </location>
</feature>
<feature type="domain" description="RRM" evidence="7">
    <location>
        <begin position="8"/>
        <end position="85"/>
    </location>
</feature>
<gene>
    <name evidence="8" type="primary">ASF1</name>
    <name evidence="8" type="ORF">PGAL8A_00346400</name>
</gene>
<dbReference type="VEuPathDB" id="PlasmoDB:PGAL8A_00346400"/>
<dbReference type="PANTHER" id="PTHR23003">
    <property type="entry name" value="RNA RECOGNITION MOTIF RRM DOMAIN CONTAINING PROTEIN"/>
    <property type="match status" value="1"/>
</dbReference>
<dbReference type="Proteomes" id="UP000220797">
    <property type="component" value="Unassembled WGS sequence"/>
</dbReference>
<dbReference type="Pfam" id="PF00076">
    <property type="entry name" value="RRM_1"/>
    <property type="match status" value="2"/>
</dbReference>
<sequence length="257" mass="29960">MKKVSNGSRLYVGNIPGSATKQEIIKIFEEHGKISDIDIKYNRNSNGTNYAFIEYENPKSAEKTILKRNGKKFKGYMLKVEYSIEKKNKDVNDFNRSQYRVVVKNLPKVLKWKSIKEFLSKAGKLIYTHAENGITIAEYEDKESMLKAVNTLDRIIYNNKRKMYVRVLKDIPYDESDMDDNLDYNVFSSFNKNDNLNKKFNFFSSNTSAKVSNYSDMVNDNSNNNSNNNNLTIKKNKQNIGYNTNKNIKYESFKEKN</sequence>
<dbReference type="InterPro" id="IPR050374">
    <property type="entry name" value="RRT5_SRSF_SR"/>
</dbReference>
<dbReference type="RefSeq" id="XP_028529051.1">
    <property type="nucleotide sequence ID" value="XM_028672505.1"/>
</dbReference>
<keyword evidence="4 6" id="KW-0694">RNA-binding</keyword>
<dbReference type="InterPro" id="IPR000504">
    <property type="entry name" value="RRM_dom"/>
</dbReference>
<protein>
    <submittedName>
        <fullName evidence="8">Alternative splicing factor ASF-1, putative</fullName>
    </submittedName>
</protein>
<evidence type="ECO:0000313" key="9">
    <source>
        <dbReference type="Proteomes" id="UP000220797"/>
    </source>
</evidence>